<evidence type="ECO:0000259" key="5">
    <source>
        <dbReference type="PROSITE" id="PS51118"/>
    </source>
</evidence>
<keyword evidence="1" id="KW-0805">Transcription regulation</keyword>
<gene>
    <name evidence="6" type="ORF">GCM10009554_27020</name>
</gene>
<dbReference type="InterPro" id="IPR036390">
    <property type="entry name" value="WH_DNA-bd_sf"/>
</dbReference>
<keyword evidence="2" id="KW-0238">DNA-binding</keyword>
<evidence type="ECO:0000256" key="1">
    <source>
        <dbReference type="ARBA" id="ARBA00023015"/>
    </source>
</evidence>
<accession>A0ABN1Q6E9</accession>
<protein>
    <submittedName>
        <fullName evidence="6">Helix-turn-helix domain-containing protein</fullName>
    </submittedName>
</protein>
<evidence type="ECO:0000256" key="4">
    <source>
        <dbReference type="SAM" id="MobiDB-lite"/>
    </source>
</evidence>
<evidence type="ECO:0000256" key="3">
    <source>
        <dbReference type="ARBA" id="ARBA00023163"/>
    </source>
</evidence>
<evidence type="ECO:0000313" key="7">
    <source>
        <dbReference type="Proteomes" id="UP001500542"/>
    </source>
</evidence>
<proteinExistence type="predicted"/>
<comment type="caution">
    <text evidence="6">The sequence shown here is derived from an EMBL/GenBank/DDBJ whole genome shotgun (WGS) entry which is preliminary data.</text>
</comment>
<dbReference type="Gene3D" id="1.10.10.10">
    <property type="entry name" value="Winged helix-like DNA-binding domain superfamily/Winged helix DNA-binding domain"/>
    <property type="match status" value="1"/>
</dbReference>
<dbReference type="RefSeq" id="WP_343968608.1">
    <property type="nucleotide sequence ID" value="NZ_BAAAHK010000006.1"/>
</dbReference>
<organism evidence="6 7">
    <name type="scientific">Kribbella koreensis</name>
    <dbReference type="NCBI Taxonomy" id="57909"/>
    <lineage>
        <taxon>Bacteria</taxon>
        <taxon>Bacillati</taxon>
        <taxon>Actinomycetota</taxon>
        <taxon>Actinomycetes</taxon>
        <taxon>Propionibacteriales</taxon>
        <taxon>Kribbellaceae</taxon>
        <taxon>Kribbella</taxon>
    </lineage>
</organism>
<dbReference type="InterPro" id="IPR002577">
    <property type="entry name" value="HTH_HxlR"/>
</dbReference>
<name>A0ABN1Q6E9_9ACTN</name>
<reference evidence="6 7" key="1">
    <citation type="journal article" date="2019" name="Int. J. Syst. Evol. Microbiol.">
        <title>The Global Catalogue of Microorganisms (GCM) 10K type strain sequencing project: providing services to taxonomists for standard genome sequencing and annotation.</title>
        <authorList>
            <consortium name="The Broad Institute Genomics Platform"/>
            <consortium name="The Broad Institute Genome Sequencing Center for Infectious Disease"/>
            <person name="Wu L."/>
            <person name="Ma J."/>
        </authorList>
    </citation>
    <scope>NUCLEOTIDE SEQUENCE [LARGE SCALE GENOMIC DNA]</scope>
    <source>
        <strain evidence="6 7">JCM 10977</strain>
    </source>
</reference>
<dbReference type="PROSITE" id="PS51118">
    <property type="entry name" value="HTH_HXLR"/>
    <property type="match status" value="1"/>
</dbReference>
<dbReference type="SUPFAM" id="SSF46785">
    <property type="entry name" value="Winged helix' DNA-binding domain"/>
    <property type="match status" value="1"/>
</dbReference>
<sequence>MEDGTSAPPGHSGVTTPRGDLFNPACPTRQLLDRIGTKWVAMIVKTLAESGELRYADLKRRTPGISAKMLAQTLRGLENDHLVVRRVEPTVPPAVSYSLTPLGQSLDQPLAALRDWAETHMPEINRAARP</sequence>
<evidence type="ECO:0000256" key="2">
    <source>
        <dbReference type="ARBA" id="ARBA00023125"/>
    </source>
</evidence>
<feature type="region of interest" description="Disordered" evidence="4">
    <location>
        <begin position="1"/>
        <end position="22"/>
    </location>
</feature>
<dbReference type="EMBL" id="BAAAHK010000006">
    <property type="protein sequence ID" value="GAA0938191.1"/>
    <property type="molecule type" value="Genomic_DNA"/>
</dbReference>
<dbReference type="InterPro" id="IPR036388">
    <property type="entry name" value="WH-like_DNA-bd_sf"/>
</dbReference>
<dbReference type="PANTHER" id="PTHR33204:SF37">
    <property type="entry name" value="HTH-TYPE TRANSCRIPTIONAL REGULATOR YODB"/>
    <property type="match status" value="1"/>
</dbReference>
<evidence type="ECO:0000313" key="6">
    <source>
        <dbReference type="EMBL" id="GAA0938191.1"/>
    </source>
</evidence>
<dbReference type="Proteomes" id="UP001500542">
    <property type="component" value="Unassembled WGS sequence"/>
</dbReference>
<dbReference type="PANTHER" id="PTHR33204">
    <property type="entry name" value="TRANSCRIPTIONAL REGULATOR, MARR FAMILY"/>
    <property type="match status" value="1"/>
</dbReference>
<dbReference type="Pfam" id="PF01638">
    <property type="entry name" value="HxlR"/>
    <property type="match status" value="1"/>
</dbReference>
<keyword evidence="7" id="KW-1185">Reference proteome</keyword>
<feature type="domain" description="HTH hxlR-type" evidence="5">
    <location>
        <begin position="26"/>
        <end position="125"/>
    </location>
</feature>
<keyword evidence="3" id="KW-0804">Transcription</keyword>